<proteinExistence type="predicted"/>
<name>C0D4Y2_9FIRM</name>
<dbReference type="HOGENOM" id="CLU_3307091_0_0_9"/>
<reference evidence="1 2" key="2">
    <citation type="submission" date="2009-02" db="EMBL/GenBank/DDBJ databases">
        <title>Draft genome sequence of Clostridium asparagiforme (DSM 15981).</title>
        <authorList>
            <person name="Sudarsanam P."/>
            <person name="Ley R."/>
            <person name="Guruge J."/>
            <person name="Turnbaugh P.J."/>
            <person name="Mahowald M."/>
            <person name="Liep D."/>
            <person name="Gordon J."/>
        </authorList>
    </citation>
    <scope>NUCLEOTIDE SEQUENCE [LARGE SCALE GENOMIC DNA]</scope>
    <source>
        <strain evidence="1 2">DSM 15981</strain>
    </source>
</reference>
<reference evidence="1 2" key="1">
    <citation type="submission" date="2009-01" db="EMBL/GenBank/DDBJ databases">
        <authorList>
            <person name="Fulton L."/>
            <person name="Clifton S."/>
            <person name="Fulton B."/>
            <person name="Xu J."/>
            <person name="Minx P."/>
            <person name="Pepin K.H."/>
            <person name="Johnson M."/>
            <person name="Bhonagiri V."/>
            <person name="Nash W.E."/>
            <person name="Mardis E.R."/>
            <person name="Wilson R.K."/>
        </authorList>
    </citation>
    <scope>NUCLEOTIDE SEQUENCE [LARGE SCALE GENOMIC DNA]</scope>
    <source>
        <strain evidence="1 2">DSM 15981</strain>
    </source>
</reference>
<evidence type="ECO:0000313" key="1">
    <source>
        <dbReference type="EMBL" id="EEG53602.1"/>
    </source>
</evidence>
<dbReference type="Proteomes" id="UP000004756">
    <property type="component" value="Unassembled WGS sequence"/>
</dbReference>
<sequence length="39" mass="4584">MRRSFAKKCSIIISCPKTTHKKNIFCSNRTIFDDMTMTK</sequence>
<dbReference type="EMBL" id="ACCJ01000354">
    <property type="protein sequence ID" value="EEG53602.1"/>
    <property type="molecule type" value="Genomic_DNA"/>
</dbReference>
<gene>
    <name evidence="1" type="ORF">CLOSTASPAR_04330</name>
</gene>
<organism evidence="1 2">
    <name type="scientific">[Clostridium] asparagiforme DSM 15981</name>
    <dbReference type="NCBI Taxonomy" id="518636"/>
    <lineage>
        <taxon>Bacteria</taxon>
        <taxon>Bacillati</taxon>
        <taxon>Bacillota</taxon>
        <taxon>Clostridia</taxon>
        <taxon>Lachnospirales</taxon>
        <taxon>Lachnospiraceae</taxon>
        <taxon>Enterocloster</taxon>
    </lineage>
</organism>
<dbReference type="AlphaFoldDB" id="C0D4Y2"/>
<keyword evidence="2" id="KW-1185">Reference proteome</keyword>
<comment type="caution">
    <text evidence="1">The sequence shown here is derived from an EMBL/GenBank/DDBJ whole genome shotgun (WGS) entry which is preliminary data.</text>
</comment>
<accession>C0D4Y2</accession>
<evidence type="ECO:0000313" key="2">
    <source>
        <dbReference type="Proteomes" id="UP000004756"/>
    </source>
</evidence>
<protein>
    <submittedName>
        <fullName evidence="1">Uncharacterized protein</fullName>
    </submittedName>
</protein>